<accession>A5DJ11</accession>
<dbReference type="KEGG" id="pgu:PGUG_03262"/>
<protein>
    <recommendedName>
        <fullName evidence="3">F-box domain-containing protein</fullName>
    </recommendedName>
</protein>
<proteinExistence type="predicted"/>
<name>A5DJ11_PICGU</name>
<keyword evidence="2" id="KW-1185">Reference proteome</keyword>
<reference evidence="1 2" key="1">
    <citation type="journal article" date="2009" name="Nature">
        <title>Evolution of pathogenicity and sexual reproduction in eight Candida genomes.</title>
        <authorList>
            <person name="Butler G."/>
            <person name="Rasmussen M.D."/>
            <person name="Lin M.F."/>
            <person name="Santos M.A."/>
            <person name="Sakthikumar S."/>
            <person name="Munro C.A."/>
            <person name="Rheinbay E."/>
            <person name="Grabherr M."/>
            <person name="Forche A."/>
            <person name="Reedy J.L."/>
            <person name="Agrafioti I."/>
            <person name="Arnaud M.B."/>
            <person name="Bates S."/>
            <person name="Brown A.J."/>
            <person name="Brunke S."/>
            <person name="Costanzo M.C."/>
            <person name="Fitzpatrick D.A."/>
            <person name="de Groot P.W."/>
            <person name="Harris D."/>
            <person name="Hoyer L.L."/>
            <person name="Hube B."/>
            <person name="Klis F.M."/>
            <person name="Kodira C."/>
            <person name="Lennard N."/>
            <person name="Logue M.E."/>
            <person name="Martin R."/>
            <person name="Neiman A.M."/>
            <person name="Nikolaou E."/>
            <person name="Quail M.A."/>
            <person name="Quinn J."/>
            <person name="Santos M.C."/>
            <person name="Schmitzberger F.F."/>
            <person name="Sherlock G."/>
            <person name="Shah P."/>
            <person name="Silverstein K.A."/>
            <person name="Skrzypek M.S."/>
            <person name="Soll D."/>
            <person name="Staggs R."/>
            <person name="Stansfield I."/>
            <person name="Stumpf M.P."/>
            <person name="Sudbery P.E."/>
            <person name="Srikantha T."/>
            <person name="Zeng Q."/>
            <person name="Berman J."/>
            <person name="Berriman M."/>
            <person name="Heitman J."/>
            <person name="Gow N.A."/>
            <person name="Lorenz M.C."/>
            <person name="Birren B.W."/>
            <person name="Kellis M."/>
            <person name="Cuomo C.A."/>
        </authorList>
    </citation>
    <scope>NUCLEOTIDE SEQUENCE [LARGE SCALE GENOMIC DNA]</scope>
    <source>
        <strain evidence="2">ATCC 6260 / CBS 566 / DSM 6381 / JCM 1539 / NBRC 10279 / NRRL Y-324</strain>
    </source>
</reference>
<dbReference type="InParanoid" id="A5DJ11"/>
<evidence type="ECO:0008006" key="3">
    <source>
        <dbReference type="Google" id="ProtNLM"/>
    </source>
</evidence>
<sequence>MMSLNPLPCEIVTRCFSYLSTELLTDIILLENIPDHILQAAADNLNHLCYSKRILGVEKERLEGSEGIQGIEAYYETGFNRFLRIHKVLEEKSLKCPLWFHCTWNNTFQMHKNLNEINLVYNDQTLGIHADLEDPAFQIYPVFSDHNINLKINCLSLKAFSDCCIDLNNFPKLETFYGYNCEISVNHDHPSLRVIYLNQVTFSSLPTNLIKLVTSRCRIRMSESHPKLGALTVLVLENTLEPFDCSSLLQALWNKGLEQFTYIGRGVIEEDEIRGENEEDESRGVIEEDEIFALVGPKVTTLGFSGSISARVPRSLHSIYSINGGSLENLSAFTHMTSLTLQSPAGNINSCELPPNLLRLTVNSPEGTIDRLKLPINLLKLSITSAKFEDLAKVEFPPNLVDLKLESCDITSTTDWLKPAHLMRLSSKIISFHL</sequence>
<evidence type="ECO:0000313" key="2">
    <source>
        <dbReference type="Proteomes" id="UP000001997"/>
    </source>
</evidence>
<dbReference type="SUPFAM" id="SSF52058">
    <property type="entry name" value="L domain-like"/>
    <property type="match status" value="1"/>
</dbReference>
<evidence type="ECO:0000313" key="1">
    <source>
        <dbReference type="EMBL" id="EDK39164.2"/>
    </source>
</evidence>
<dbReference type="EMBL" id="CH408157">
    <property type="protein sequence ID" value="EDK39164.2"/>
    <property type="molecule type" value="Genomic_DNA"/>
</dbReference>
<dbReference type="AlphaFoldDB" id="A5DJ11"/>
<dbReference type="HOGENOM" id="CLU_562727_0_0_1"/>
<dbReference type="VEuPathDB" id="FungiDB:PGUG_03262"/>
<dbReference type="Proteomes" id="UP000001997">
    <property type="component" value="Unassembled WGS sequence"/>
</dbReference>
<dbReference type="GeneID" id="5127392"/>
<organism evidence="1 2">
    <name type="scientific">Meyerozyma guilliermondii (strain ATCC 6260 / CBS 566 / DSM 6381 / JCM 1539 / NBRC 10279 / NRRL Y-324)</name>
    <name type="common">Yeast</name>
    <name type="synonym">Candida guilliermondii</name>
    <dbReference type="NCBI Taxonomy" id="294746"/>
    <lineage>
        <taxon>Eukaryota</taxon>
        <taxon>Fungi</taxon>
        <taxon>Dikarya</taxon>
        <taxon>Ascomycota</taxon>
        <taxon>Saccharomycotina</taxon>
        <taxon>Pichiomycetes</taxon>
        <taxon>Debaryomycetaceae</taxon>
        <taxon>Meyerozyma</taxon>
    </lineage>
</organism>
<gene>
    <name evidence="1" type="ORF">PGUG_03262</name>
</gene>
<dbReference type="RefSeq" id="XP_001485533.2">
    <property type="nucleotide sequence ID" value="XM_001485483.1"/>
</dbReference>